<evidence type="ECO:0000259" key="4">
    <source>
        <dbReference type="Pfam" id="PF21773"/>
    </source>
</evidence>
<dbReference type="InterPro" id="IPR051876">
    <property type="entry name" value="ODA-DC/CCD"/>
</dbReference>
<organism evidence="5 6">
    <name type="scientific">Anser cygnoides</name>
    <name type="common">Swan goose</name>
    <dbReference type="NCBI Taxonomy" id="8845"/>
    <lineage>
        <taxon>Eukaryota</taxon>
        <taxon>Metazoa</taxon>
        <taxon>Chordata</taxon>
        <taxon>Craniata</taxon>
        <taxon>Vertebrata</taxon>
        <taxon>Euteleostomi</taxon>
        <taxon>Archelosauria</taxon>
        <taxon>Archosauria</taxon>
        <taxon>Dinosauria</taxon>
        <taxon>Saurischia</taxon>
        <taxon>Theropoda</taxon>
        <taxon>Coelurosauria</taxon>
        <taxon>Aves</taxon>
        <taxon>Neognathae</taxon>
        <taxon>Galloanserae</taxon>
        <taxon>Anseriformes</taxon>
        <taxon>Anatidae</taxon>
        <taxon>Anserinae</taxon>
        <taxon>Anser</taxon>
    </lineage>
</organism>
<evidence type="ECO:0000313" key="5">
    <source>
        <dbReference type="Ensembl" id="ENSACDP00005011397.1"/>
    </source>
</evidence>
<feature type="coiled-coil region" evidence="2">
    <location>
        <begin position="434"/>
        <end position="500"/>
    </location>
</feature>
<dbReference type="Proteomes" id="UP000694521">
    <property type="component" value="Unplaced"/>
</dbReference>
<feature type="compositionally biased region" description="Polar residues" evidence="3">
    <location>
        <begin position="82"/>
        <end position="93"/>
    </location>
</feature>
<reference evidence="5" key="2">
    <citation type="submission" date="2025-09" db="UniProtKB">
        <authorList>
            <consortium name="Ensembl"/>
        </authorList>
    </citation>
    <scope>IDENTIFICATION</scope>
</reference>
<dbReference type="Pfam" id="PF21773">
    <property type="entry name" value="ODAD1_CC"/>
    <property type="match status" value="1"/>
</dbReference>
<feature type="region of interest" description="Disordered" evidence="3">
    <location>
        <begin position="54"/>
        <end position="102"/>
    </location>
</feature>
<dbReference type="PANTHER" id="PTHR21694">
    <property type="entry name" value="COILED-COIL DOMAIN-CONTAINING PROTEIN 63"/>
    <property type="match status" value="1"/>
</dbReference>
<evidence type="ECO:0000256" key="2">
    <source>
        <dbReference type="SAM" id="Coils"/>
    </source>
</evidence>
<proteinExistence type="predicted"/>
<evidence type="ECO:0000313" key="6">
    <source>
        <dbReference type="Proteomes" id="UP000694521"/>
    </source>
</evidence>
<keyword evidence="6" id="KW-1185">Reference proteome</keyword>
<evidence type="ECO:0000256" key="3">
    <source>
        <dbReference type="SAM" id="MobiDB-lite"/>
    </source>
</evidence>
<sequence length="643" mass="73807">MPPRQPGQHRFQEAQDRLLALPAPCWVSSFPCFPLGARDFPQENPNCFLGSGEEPQSPAAGFHFSPWKPGWSPGRLPRPASRSLQSKRWSQTGKMKRSKLRGSGLRRTLSDFTAKEKECRVEAEFSRLQKQFRISAERRKCFGANVRQQIHAQEKEIESLKEEHRGMSLTLSQISSLRNVMQDDRNRMELKCLLQTKDQYDCLIRDRKALLAEQDSQILELQKKIVRQNLIATKVKQANSSKWLQNQIQTLEMRLNNVTVRFDTILAANNKLREEIENLRIQKAILDNFYAKLRKHLDQQKSRMDAAVEQSTQAYEQRVEALARISAMSERHSKDTVQYNVELQERERIRHQENKLKTFVLAKFTDRSELEEEAKKKEALKAARKAKRRQGESFESREVAYKRLLELAENGDIDQLANGFIEKEGKNFAYFSYATELNNETEKLQQRIKDLQNKTMLFTTDQDNAESSSLHVLKELEEKLSQTTEKANEYEERCKESSKVLGRLKSAMEVLFKEIDCDAMKIKEQLGDNGQITDLNLMQFFALVEKKTNELLLKESVLLYLEADGSLTSQTFTNPLLGGTELLRGTDLSRFCPQPPAPEGAADATDAFEAPLDHARLRELALQSCERERGSAGSTGKKGRNDI</sequence>
<accession>A0A8B9DTT3</accession>
<feature type="coiled-coil region" evidence="2">
    <location>
        <begin position="143"/>
        <end position="170"/>
    </location>
</feature>
<feature type="domain" description="ODAD1 central coiled coil region" evidence="4">
    <location>
        <begin position="245"/>
        <end position="528"/>
    </location>
</feature>
<dbReference type="PANTHER" id="PTHR21694:SF18">
    <property type="entry name" value="COILED-COIL DOMAIN-CONTAINING PROTEIN 63"/>
    <property type="match status" value="1"/>
</dbReference>
<keyword evidence="1 2" id="KW-0175">Coiled coil</keyword>
<evidence type="ECO:0000256" key="1">
    <source>
        <dbReference type="ARBA" id="ARBA00023054"/>
    </source>
</evidence>
<dbReference type="GO" id="GO:0036158">
    <property type="term" value="P:outer dynein arm assembly"/>
    <property type="evidence" value="ECO:0007669"/>
    <property type="project" value="TreeGrafter"/>
</dbReference>
<protein>
    <submittedName>
        <fullName evidence="5">Coiled-coil domain containing 63</fullName>
    </submittedName>
</protein>
<reference evidence="5" key="1">
    <citation type="submission" date="2025-08" db="UniProtKB">
        <authorList>
            <consortium name="Ensembl"/>
        </authorList>
    </citation>
    <scope>IDENTIFICATION</scope>
</reference>
<dbReference type="Ensembl" id="ENSACDT00005013703.1">
    <property type="protein sequence ID" value="ENSACDP00005011397.1"/>
    <property type="gene ID" value="ENSACDG00005008340.1"/>
</dbReference>
<dbReference type="InterPro" id="IPR049258">
    <property type="entry name" value="ODAD1_CC"/>
</dbReference>
<name>A0A8B9DTT3_ANSCY</name>
<dbReference type="GO" id="GO:0005930">
    <property type="term" value="C:axoneme"/>
    <property type="evidence" value="ECO:0007669"/>
    <property type="project" value="TreeGrafter"/>
</dbReference>
<dbReference type="GO" id="GO:0003341">
    <property type="term" value="P:cilium movement"/>
    <property type="evidence" value="ECO:0007669"/>
    <property type="project" value="TreeGrafter"/>
</dbReference>
<feature type="coiled-coil region" evidence="2">
    <location>
        <begin position="262"/>
        <end position="310"/>
    </location>
</feature>
<dbReference type="AlphaFoldDB" id="A0A8B9DTT3"/>